<dbReference type="EMBL" id="CAJMWW010000557">
    <property type="protein sequence ID" value="CAE6473721.1"/>
    <property type="molecule type" value="Genomic_DNA"/>
</dbReference>
<dbReference type="Proteomes" id="UP000663841">
    <property type="component" value="Unassembled WGS sequence"/>
</dbReference>
<gene>
    <name evidence="2" type="ORF">RDB_LOCUS184783</name>
</gene>
<evidence type="ECO:0000256" key="1">
    <source>
        <dbReference type="SAM" id="MobiDB-lite"/>
    </source>
</evidence>
<sequence>MSFASSSSSSAESYSSGSELHTSPGQYSPYTPDSSPEAGPVSLPSLFDESAAITAANAAADGILCDVVSCVKAFKAPSELDFSATTKDHPLFLADSEKNRPFINQLCKLAGLRSELARIPTHGDEALEDKLRKTELAIGRALERMKEYQLKLYGEFDSVFNQVLSTLGEYERSFEYPSELDFVSNPDKNGMFLLNNDKNKPFIDQLRKLDRLRTWLEAIPRGNPQREYTYRAVKAKIEQAIKNCRSDKLRMVEMAIGQAMERMKEYQLKLYEQLSTASYSILSSLDEYVSSFKYPSELDFVSNPKNYGMVHLNNDKNKPFINELRNLDGIRACLAAISTNGDPELEYKHQAVSVEVAKAAKVMQNHQRKLLRHNAKAHRSPPV</sequence>
<name>A0A8H3GXV1_9AGAM</name>
<dbReference type="AlphaFoldDB" id="A0A8H3GXV1"/>
<evidence type="ECO:0000313" key="2">
    <source>
        <dbReference type="EMBL" id="CAE6473721.1"/>
    </source>
</evidence>
<accession>A0A8H3GXV1</accession>
<proteinExistence type="predicted"/>
<feature type="region of interest" description="Disordered" evidence="1">
    <location>
        <begin position="1"/>
        <end position="42"/>
    </location>
</feature>
<organism evidence="2 3">
    <name type="scientific">Rhizoctonia solani</name>
    <dbReference type="NCBI Taxonomy" id="456999"/>
    <lineage>
        <taxon>Eukaryota</taxon>
        <taxon>Fungi</taxon>
        <taxon>Dikarya</taxon>
        <taxon>Basidiomycota</taxon>
        <taxon>Agaricomycotina</taxon>
        <taxon>Agaricomycetes</taxon>
        <taxon>Cantharellales</taxon>
        <taxon>Ceratobasidiaceae</taxon>
        <taxon>Rhizoctonia</taxon>
    </lineage>
</organism>
<protein>
    <submittedName>
        <fullName evidence="2">Uncharacterized protein</fullName>
    </submittedName>
</protein>
<reference evidence="2" key="1">
    <citation type="submission" date="2021-01" db="EMBL/GenBank/DDBJ databases">
        <authorList>
            <person name="Kaushik A."/>
        </authorList>
    </citation>
    <scope>NUCLEOTIDE SEQUENCE</scope>
    <source>
        <strain evidence="2">AG3-T5</strain>
    </source>
</reference>
<feature type="compositionally biased region" description="Polar residues" evidence="1">
    <location>
        <begin position="20"/>
        <end position="34"/>
    </location>
</feature>
<evidence type="ECO:0000313" key="3">
    <source>
        <dbReference type="Proteomes" id="UP000663841"/>
    </source>
</evidence>
<comment type="caution">
    <text evidence="2">The sequence shown here is derived from an EMBL/GenBank/DDBJ whole genome shotgun (WGS) entry which is preliminary data.</text>
</comment>
<feature type="compositionally biased region" description="Low complexity" evidence="1">
    <location>
        <begin position="1"/>
        <end position="19"/>
    </location>
</feature>